<dbReference type="InterPro" id="IPR015421">
    <property type="entry name" value="PyrdxlP-dep_Trfase_major"/>
</dbReference>
<dbReference type="Pfam" id="PF00266">
    <property type="entry name" value="Aminotran_5"/>
    <property type="match status" value="1"/>
</dbReference>
<keyword evidence="4" id="KW-0663">Pyridoxal phosphate</keyword>
<reference evidence="8 9" key="1">
    <citation type="journal article" date="2020" name="Syst. Appl. Microbiol.">
        <title>Alienimonas chondri sp. nov., a novel planctomycete isolated from the biofilm of the red alga Chondrus crispus.</title>
        <authorList>
            <person name="Vitorino I."/>
            <person name="Albuquerque L."/>
            <person name="Wiegand S."/>
            <person name="Kallscheuer N."/>
            <person name="da Costa M.S."/>
            <person name="Lobo-da-Cunha A."/>
            <person name="Jogler C."/>
            <person name="Lage O.M."/>
        </authorList>
    </citation>
    <scope>NUCLEOTIDE SEQUENCE [LARGE SCALE GENOMIC DNA]</scope>
    <source>
        <strain evidence="8 9">LzC2</strain>
    </source>
</reference>
<dbReference type="PANTHER" id="PTHR43586:SF4">
    <property type="entry name" value="ISOPENICILLIN N EPIMERASE"/>
    <property type="match status" value="1"/>
</dbReference>
<dbReference type="InterPro" id="IPR015424">
    <property type="entry name" value="PyrdxlP-dep_Trfase"/>
</dbReference>
<evidence type="ECO:0000256" key="3">
    <source>
        <dbReference type="ARBA" id="ARBA00012239"/>
    </source>
</evidence>
<evidence type="ECO:0000256" key="6">
    <source>
        <dbReference type="RuleBase" id="RU004504"/>
    </source>
</evidence>
<evidence type="ECO:0000256" key="2">
    <source>
        <dbReference type="ARBA" id="ARBA00010447"/>
    </source>
</evidence>
<evidence type="ECO:0000256" key="4">
    <source>
        <dbReference type="ARBA" id="ARBA00022898"/>
    </source>
</evidence>
<accession>A0ABX1VP58</accession>
<dbReference type="PROSITE" id="PS00595">
    <property type="entry name" value="AA_TRANSFER_CLASS_5"/>
    <property type="match status" value="1"/>
</dbReference>
<dbReference type="Gene3D" id="3.40.640.10">
    <property type="entry name" value="Type I PLP-dependent aspartate aminotransferase-like (Major domain)"/>
    <property type="match status" value="1"/>
</dbReference>
<feature type="domain" description="Aminotransferase class V" evidence="7">
    <location>
        <begin position="9"/>
        <end position="377"/>
    </location>
</feature>
<keyword evidence="9" id="KW-1185">Reference proteome</keyword>
<comment type="catalytic activity">
    <reaction evidence="5">
        <text>(sulfur carrier)-H + L-cysteine = (sulfur carrier)-SH + L-alanine</text>
        <dbReference type="Rhea" id="RHEA:43892"/>
        <dbReference type="Rhea" id="RHEA-COMP:14737"/>
        <dbReference type="Rhea" id="RHEA-COMP:14739"/>
        <dbReference type="ChEBI" id="CHEBI:29917"/>
        <dbReference type="ChEBI" id="CHEBI:35235"/>
        <dbReference type="ChEBI" id="CHEBI:57972"/>
        <dbReference type="ChEBI" id="CHEBI:64428"/>
        <dbReference type="EC" id="2.8.1.7"/>
    </reaction>
</comment>
<dbReference type="PANTHER" id="PTHR43586">
    <property type="entry name" value="CYSTEINE DESULFURASE"/>
    <property type="match status" value="1"/>
</dbReference>
<keyword evidence="8" id="KW-0808">Transferase</keyword>
<comment type="caution">
    <text evidence="8">The sequence shown here is derived from an EMBL/GenBank/DDBJ whole genome shotgun (WGS) entry which is preliminary data.</text>
</comment>
<dbReference type="EC" id="2.8.1.7" evidence="3"/>
<comment type="cofactor">
    <cofactor evidence="1 6">
        <name>pyridoxal 5'-phosphate</name>
        <dbReference type="ChEBI" id="CHEBI:597326"/>
    </cofactor>
</comment>
<dbReference type="InterPro" id="IPR020578">
    <property type="entry name" value="Aminotrans_V_PyrdxlP_BS"/>
</dbReference>
<dbReference type="InterPro" id="IPR015422">
    <property type="entry name" value="PyrdxlP-dep_Trfase_small"/>
</dbReference>
<dbReference type="InterPro" id="IPR000192">
    <property type="entry name" value="Aminotrans_V_dom"/>
</dbReference>
<comment type="similarity">
    <text evidence="2">Belongs to the class-V pyridoxal-phosphate-dependent aminotransferase family. Csd subfamily.</text>
</comment>
<dbReference type="InterPro" id="IPR016454">
    <property type="entry name" value="Cysteine_dSase"/>
</dbReference>
<dbReference type="PIRSF" id="PIRSF005572">
    <property type="entry name" value="NifS"/>
    <property type="match status" value="1"/>
</dbReference>
<evidence type="ECO:0000313" key="8">
    <source>
        <dbReference type="EMBL" id="NNJ28081.1"/>
    </source>
</evidence>
<gene>
    <name evidence="8" type="primary">sufS</name>
    <name evidence="8" type="ORF">LzC2_41920</name>
</gene>
<evidence type="ECO:0000259" key="7">
    <source>
        <dbReference type="Pfam" id="PF00266"/>
    </source>
</evidence>
<dbReference type="SUPFAM" id="SSF53383">
    <property type="entry name" value="PLP-dependent transferases"/>
    <property type="match status" value="1"/>
</dbReference>
<evidence type="ECO:0000256" key="5">
    <source>
        <dbReference type="ARBA" id="ARBA00050776"/>
    </source>
</evidence>
<sequence length="387" mass="39970">MEGRSVRRIYLDHAATSLPKAPGVAEAMTRALELPSPGRGNTARAAESAALLARCRSAVNRLIGGASPDRIVFTAGGTDALNLALFGLLKPGDHAVVGDLEHTSVTRPLSALRGDGGITSMLECDEHGFYRPEDLDEFLSVPPTAGLVALSHGSNVAGTVQPVAELAAVCREHGVPFLLDACQTAGHVPIAVVEWGVDLLATGAHKGLLGPAGIGVLYVGERAEPLLRNTRLGGTGGGGGDAMPETLPHRLEPGTPNLPGVAGLLAAVEWIEREGVNALHARSIERTSRLIDRLAAFPDVRLLGTPDPGRRCGLVTVALLGWEPSEAAAVLDATFGVECRAGLHCAPGAHARFNTDRLGGGVRFSVGPFTTETEIDAAADAVAAILS</sequence>
<protein>
    <recommendedName>
        <fullName evidence="3">cysteine desulfurase</fullName>
        <ecNumber evidence="3">2.8.1.7</ecNumber>
    </recommendedName>
</protein>
<evidence type="ECO:0000256" key="1">
    <source>
        <dbReference type="ARBA" id="ARBA00001933"/>
    </source>
</evidence>
<dbReference type="Proteomes" id="UP000609651">
    <property type="component" value="Unassembled WGS sequence"/>
</dbReference>
<dbReference type="EMBL" id="WTPX01000284">
    <property type="protein sequence ID" value="NNJ28081.1"/>
    <property type="molecule type" value="Genomic_DNA"/>
</dbReference>
<proteinExistence type="inferred from homology"/>
<dbReference type="GO" id="GO:0031071">
    <property type="term" value="F:cysteine desulfurase activity"/>
    <property type="evidence" value="ECO:0007669"/>
    <property type="project" value="UniProtKB-EC"/>
</dbReference>
<evidence type="ECO:0000313" key="9">
    <source>
        <dbReference type="Proteomes" id="UP000609651"/>
    </source>
</evidence>
<name>A0ABX1VP58_9PLAN</name>
<organism evidence="8 9">
    <name type="scientific">Alienimonas chondri</name>
    <dbReference type="NCBI Taxonomy" id="2681879"/>
    <lineage>
        <taxon>Bacteria</taxon>
        <taxon>Pseudomonadati</taxon>
        <taxon>Planctomycetota</taxon>
        <taxon>Planctomycetia</taxon>
        <taxon>Planctomycetales</taxon>
        <taxon>Planctomycetaceae</taxon>
        <taxon>Alienimonas</taxon>
    </lineage>
</organism>
<dbReference type="Gene3D" id="3.90.1150.10">
    <property type="entry name" value="Aspartate Aminotransferase, domain 1"/>
    <property type="match status" value="1"/>
</dbReference>